<proteinExistence type="inferred from homology"/>
<comment type="caution">
    <text evidence="5">The sequence shown here is derived from an EMBL/GenBank/DDBJ whole genome shotgun (WGS) entry which is preliminary data.</text>
</comment>
<feature type="region of interest" description="Disordered" evidence="3">
    <location>
        <begin position="210"/>
        <end position="229"/>
    </location>
</feature>
<name>A0A401GJ39_9APHY</name>
<dbReference type="PROSITE" id="PS51088">
    <property type="entry name" value="TEA_2"/>
    <property type="match status" value="1"/>
</dbReference>
<dbReference type="EMBL" id="BFAD01000004">
    <property type="protein sequence ID" value="GBE82224.1"/>
    <property type="molecule type" value="Genomic_DNA"/>
</dbReference>
<evidence type="ECO:0000256" key="3">
    <source>
        <dbReference type="SAM" id="MobiDB-lite"/>
    </source>
</evidence>
<dbReference type="Pfam" id="PF01285">
    <property type="entry name" value="TEA"/>
    <property type="match status" value="1"/>
</dbReference>
<protein>
    <recommendedName>
        <fullName evidence="4">TEA domain-containing protein</fullName>
    </recommendedName>
</protein>
<sequence>MFRYPLSEHDRPSPPPTSRSPPMLPFDAPKKSLTPLRKHHKLLKDGSEVWSHDVEEIFVEGLHKYWESPWATYSRGRSRWRNQFLVDHLKKAGILRSKKQVASHIQVLRNMWRGEPEFHLVAGGEELFQDNGLLAPKAKASTESPEPRNTLSLDSADSTSSYSSSSSSSTPDWSTLEFPFDFNAPLTSSHMPEPPVLNLSDFNYDLHLRPSSSAQSMPDSPFATITPSTSRKHVDSSVKLEPLIMDPALFNLPQGPLPETFEFPYPSPTLPAPSTNRVCSVNLWADGMLPFSIDVDRLVSASLIGPPSSSPPFRILLRINVRCLASDIHAPGQPAAGAQGFHGAIAFAAPWVSAKCHTKTWDGGACIGHEVGIFDPLTTPQYPPDLVDLGLGLGANSTSNAGAGAQQMVIAYLPDSLLSRCKNIESIQTITQQVVVDNEVLAVVVYHVERVQPPAPAPAVELVGFHKYPWRTPVQVPGPSPLQRPSASVAAASAFVTPPMSPVSPGRYSGPVSPEYVALAPSGEDPRALAHSPMSCALSFSRSEAMYGISPSVLEHAGLF</sequence>
<feature type="region of interest" description="Disordered" evidence="3">
    <location>
        <begin position="137"/>
        <end position="173"/>
    </location>
</feature>
<dbReference type="InterPro" id="IPR038096">
    <property type="entry name" value="TEA/ATTS_sf"/>
</dbReference>
<feature type="compositionally biased region" description="Low complexity" evidence="3">
    <location>
        <begin position="151"/>
        <end position="173"/>
    </location>
</feature>
<organism evidence="5 6">
    <name type="scientific">Sparassis crispa</name>
    <dbReference type="NCBI Taxonomy" id="139825"/>
    <lineage>
        <taxon>Eukaryota</taxon>
        <taxon>Fungi</taxon>
        <taxon>Dikarya</taxon>
        <taxon>Basidiomycota</taxon>
        <taxon>Agaricomycotina</taxon>
        <taxon>Agaricomycetes</taxon>
        <taxon>Polyporales</taxon>
        <taxon>Sparassidaceae</taxon>
        <taxon>Sparassis</taxon>
    </lineage>
</organism>
<dbReference type="Proteomes" id="UP000287166">
    <property type="component" value="Unassembled WGS sequence"/>
</dbReference>
<reference evidence="5 6" key="1">
    <citation type="journal article" date="2018" name="Sci. Rep.">
        <title>Genome sequence of the cauliflower mushroom Sparassis crispa (Hanabiratake) and its association with beneficial usage.</title>
        <authorList>
            <person name="Kiyama R."/>
            <person name="Furutani Y."/>
            <person name="Kawaguchi K."/>
            <person name="Nakanishi T."/>
        </authorList>
    </citation>
    <scope>NUCLEOTIDE SEQUENCE [LARGE SCALE GENOMIC DNA]</scope>
</reference>
<evidence type="ECO:0000313" key="6">
    <source>
        <dbReference type="Proteomes" id="UP000287166"/>
    </source>
</evidence>
<feature type="domain" description="TEA" evidence="4">
    <location>
        <begin position="43"/>
        <end position="115"/>
    </location>
</feature>
<comment type="similarity">
    <text evidence="1">Belongs to the TEC1 family.</text>
</comment>
<dbReference type="AlphaFoldDB" id="A0A401GJ39"/>
<feature type="compositionally biased region" description="Pro residues" evidence="3">
    <location>
        <begin position="13"/>
        <end position="24"/>
    </location>
</feature>
<dbReference type="STRING" id="139825.A0A401GJ39"/>
<dbReference type="GeneID" id="38779141"/>
<gene>
    <name evidence="5" type="ORF">SCP_0406070</name>
</gene>
<feature type="region of interest" description="Disordered" evidence="3">
    <location>
        <begin position="1"/>
        <end position="30"/>
    </location>
</feature>
<evidence type="ECO:0000313" key="5">
    <source>
        <dbReference type="EMBL" id="GBE82224.1"/>
    </source>
</evidence>
<keyword evidence="6" id="KW-1185">Reference proteome</keyword>
<feature type="DNA-binding region" description="TEA" evidence="2">
    <location>
        <begin position="43"/>
        <end position="115"/>
    </location>
</feature>
<dbReference type="OrthoDB" id="10006572at2759"/>
<evidence type="ECO:0000259" key="4">
    <source>
        <dbReference type="PROSITE" id="PS51088"/>
    </source>
</evidence>
<dbReference type="InParanoid" id="A0A401GJ39"/>
<dbReference type="InterPro" id="IPR000818">
    <property type="entry name" value="TEA/ATTS_dom"/>
</dbReference>
<feature type="compositionally biased region" description="Polar residues" evidence="3">
    <location>
        <begin position="141"/>
        <end position="150"/>
    </location>
</feature>
<dbReference type="RefSeq" id="XP_027613137.1">
    <property type="nucleotide sequence ID" value="XM_027757336.1"/>
</dbReference>
<dbReference type="Gene3D" id="6.10.20.40">
    <property type="entry name" value="TEA/ATTS domain"/>
    <property type="match status" value="1"/>
</dbReference>
<dbReference type="SMART" id="SM00426">
    <property type="entry name" value="TEA"/>
    <property type="match status" value="1"/>
</dbReference>
<dbReference type="GO" id="GO:0003700">
    <property type="term" value="F:DNA-binding transcription factor activity"/>
    <property type="evidence" value="ECO:0007669"/>
    <property type="project" value="InterPro"/>
</dbReference>
<accession>A0A401GJ39</accession>
<feature type="compositionally biased region" description="Basic and acidic residues" evidence="3">
    <location>
        <begin position="1"/>
        <end position="12"/>
    </location>
</feature>
<evidence type="ECO:0000256" key="2">
    <source>
        <dbReference type="PROSITE-ProRule" id="PRU00505"/>
    </source>
</evidence>
<evidence type="ECO:0000256" key="1">
    <source>
        <dbReference type="ARBA" id="ARBA00008421"/>
    </source>
</evidence>